<dbReference type="STRING" id="112090.W4H5W8"/>
<keyword evidence="7 11" id="KW-0132">Cell division</keyword>
<feature type="region of interest" description="Disordered" evidence="12">
    <location>
        <begin position="141"/>
        <end position="170"/>
    </location>
</feature>
<dbReference type="AlphaFoldDB" id="W4H5W8"/>
<evidence type="ECO:0000256" key="9">
    <source>
        <dbReference type="ARBA" id="ARBA00023067"/>
    </source>
</evidence>
<feature type="region of interest" description="Disordered" evidence="12">
    <location>
        <begin position="1"/>
        <end position="42"/>
    </location>
</feature>
<keyword evidence="10 11" id="KW-0131">Cell cycle</keyword>
<keyword evidence="5" id="KW-0158">Chromosome</keyword>
<dbReference type="GO" id="GO:0000796">
    <property type="term" value="C:condensin complex"/>
    <property type="evidence" value="ECO:0007669"/>
    <property type="project" value="InterPro"/>
</dbReference>
<dbReference type="GO" id="GO:0005737">
    <property type="term" value="C:cytoplasm"/>
    <property type="evidence" value="ECO:0007669"/>
    <property type="project" value="UniProtKB-SubCell"/>
</dbReference>
<keyword evidence="9 11" id="KW-0226">DNA condensation</keyword>
<evidence type="ECO:0000256" key="2">
    <source>
        <dbReference type="ARBA" id="ARBA00004496"/>
    </source>
</evidence>
<evidence type="ECO:0000256" key="11">
    <source>
        <dbReference type="PIRNR" id="PIRNR017126"/>
    </source>
</evidence>
<keyword evidence="8 11" id="KW-0498">Mitosis</keyword>
<gene>
    <name evidence="13" type="ORF">H257_01779</name>
</gene>
<dbReference type="PANTHER" id="PTHR13108:SF9">
    <property type="entry name" value="CONDENSIN COMPLEX SUBUNIT 2"/>
    <property type="match status" value="1"/>
</dbReference>
<evidence type="ECO:0000256" key="8">
    <source>
        <dbReference type="ARBA" id="ARBA00022776"/>
    </source>
</evidence>
<feature type="region of interest" description="Disordered" evidence="12">
    <location>
        <begin position="446"/>
        <end position="538"/>
    </location>
</feature>
<dbReference type="InterPro" id="IPR022816">
    <property type="entry name" value="Condensin_barren_su2"/>
</dbReference>
<dbReference type="EMBL" id="KI913116">
    <property type="protein sequence ID" value="ETV86654.1"/>
    <property type="molecule type" value="Genomic_DNA"/>
</dbReference>
<dbReference type="OrthoDB" id="362021at2759"/>
<evidence type="ECO:0000256" key="6">
    <source>
        <dbReference type="ARBA" id="ARBA00022490"/>
    </source>
</evidence>
<feature type="region of interest" description="Disordered" evidence="12">
    <location>
        <begin position="606"/>
        <end position="636"/>
    </location>
</feature>
<evidence type="ECO:0000256" key="3">
    <source>
        <dbReference type="ARBA" id="ARBA00009471"/>
    </source>
</evidence>
<feature type="compositionally biased region" description="Basic and acidic residues" evidence="12">
    <location>
        <begin position="519"/>
        <end position="534"/>
    </location>
</feature>
<proteinExistence type="inferred from homology"/>
<evidence type="ECO:0000313" key="13">
    <source>
        <dbReference type="EMBL" id="ETV86654.1"/>
    </source>
</evidence>
<evidence type="ECO:0000256" key="10">
    <source>
        <dbReference type="ARBA" id="ARBA00023306"/>
    </source>
</evidence>
<evidence type="ECO:0000256" key="5">
    <source>
        <dbReference type="ARBA" id="ARBA00022454"/>
    </source>
</evidence>
<accession>W4H5W8</accession>
<dbReference type="RefSeq" id="XP_009823453.1">
    <property type="nucleotide sequence ID" value="XM_009825151.1"/>
</dbReference>
<evidence type="ECO:0000256" key="1">
    <source>
        <dbReference type="ARBA" id="ARBA00004286"/>
    </source>
</evidence>
<dbReference type="PIRSF" id="PIRSF017126">
    <property type="entry name" value="Condensin_H"/>
    <property type="match status" value="1"/>
</dbReference>
<organism evidence="13">
    <name type="scientific">Aphanomyces astaci</name>
    <name type="common">Crayfish plague agent</name>
    <dbReference type="NCBI Taxonomy" id="112090"/>
    <lineage>
        <taxon>Eukaryota</taxon>
        <taxon>Sar</taxon>
        <taxon>Stramenopiles</taxon>
        <taxon>Oomycota</taxon>
        <taxon>Saprolegniomycetes</taxon>
        <taxon>Saprolegniales</taxon>
        <taxon>Verrucalvaceae</taxon>
        <taxon>Aphanomyces</taxon>
    </lineage>
</organism>
<dbReference type="GO" id="GO:0007076">
    <property type="term" value="P:mitotic chromosome condensation"/>
    <property type="evidence" value="ECO:0007669"/>
    <property type="project" value="InterPro"/>
</dbReference>
<comment type="subcellular location">
    <subcellularLocation>
        <location evidence="1">Chromosome</location>
    </subcellularLocation>
    <subcellularLocation>
        <location evidence="2">Cytoplasm</location>
    </subcellularLocation>
</comment>
<feature type="region of interest" description="Disordered" evidence="12">
    <location>
        <begin position="262"/>
        <end position="287"/>
    </location>
</feature>
<dbReference type="PANTHER" id="PTHR13108">
    <property type="entry name" value="CONDENSIN COMPLEX SUBUNIT 2"/>
    <property type="match status" value="1"/>
</dbReference>
<dbReference type="Pfam" id="PF05786">
    <property type="entry name" value="Cnd2"/>
    <property type="match status" value="2"/>
</dbReference>
<feature type="compositionally biased region" description="Basic residues" evidence="12">
    <location>
        <begin position="148"/>
        <end position="163"/>
    </location>
</feature>
<evidence type="ECO:0000256" key="7">
    <source>
        <dbReference type="ARBA" id="ARBA00022618"/>
    </source>
</evidence>
<dbReference type="GeneID" id="20803775"/>
<dbReference type="VEuPathDB" id="FungiDB:H257_01779"/>
<reference evidence="13" key="1">
    <citation type="submission" date="2013-12" db="EMBL/GenBank/DDBJ databases">
        <title>The Genome Sequence of Aphanomyces astaci APO3.</title>
        <authorList>
            <consortium name="The Broad Institute Genomics Platform"/>
            <person name="Russ C."/>
            <person name="Tyler B."/>
            <person name="van West P."/>
            <person name="Dieguez-Uribeondo J."/>
            <person name="Young S.K."/>
            <person name="Zeng Q."/>
            <person name="Gargeya S."/>
            <person name="Fitzgerald M."/>
            <person name="Abouelleil A."/>
            <person name="Alvarado L."/>
            <person name="Chapman S.B."/>
            <person name="Gainer-Dewar J."/>
            <person name="Goldberg J."/>
            <person name="Griggs A."/>
            <person name="Gujja S."/>
            <person name="Hansen M."/>
            <person name="Howarth C."/>
            <person name="Imamovic A."/>
            <person name="Ireland A."/>
            <person name="Larimer J."/>
            <person name="McCowan C."/>
            <person name="Murphy C."/>
            <person name="Pearson M."/>
            <person name="Poon T.W."/>
            <person name="Priest M."/>
            <person name="Roberts A."/>
            <person name="Saif S."/>
            <person name="Shea T."/>
            <person name="Sykes S."/>
            <person name="Wortman J."/>
            <person name="Nusbaum C."/>
            <person name="Birren B."/>
        </authorList>
    </citation>
    <scope>NUCLEOTIDE SEQUENCE [LARGE SCALE GENOMIC DNA]</scope>
    <source>
        <strain evidence="13">APO3</strain>
    </source>
</reference>
<comment type="similarity">
    <text evidence="3 11">Belongs to the CND2 (condensin subunit 2) family.</text>
</comment>
<evidence type="ECO:0000256" key="4">
    <source>
        <dbReference type="ARBA" id="ARBA00016065"/>
    </source>
</evidence>
<name>W4H5W8_APHAT</name>
<keyword evidence="6" id="KW-0963">Cytoplasm</keyword>
<dbReference type="GO" id="GO:0003682">
    <property type="term" value="F:chromatin binding"/>
    <property type="evidence" value="ECO:0007669"/>
    <property type="project" value="TreeGrafter"/>
</dbReference>
<protein>
    <recommendedName>
        <fullName evidence="4 11">Condensin complex subunit 2</fullName>
    </recommendedName>
</protein>
<feature type="compositionally biased region" description="Acidic residues" evidence="12">
    <location>
        <begin position="489"/>
        <end position="500"/>
    </location>
</feature>
<evidence type="ECO:0000256" key="12">
    <source>
        <dbReference type="SAM" id="MobiDB-lite"/>
    </source>
</evidence>
<sequence>MEGGSDDRLKRRHDSISPQTPVEIRKKMRRHARTVHEEEGVDDVDDVMPARLASKRKVEKHPSKAAAVLAKVAKKGIDSDDDGEVPSIPGTANPRGDTLYQTPPKLKATRSVFEEATLDRHHASSGGDANLVLPPPARVLTEEEMERRRRRRNSKTFQSRRKSLTPNAKTKQYVSEMYSTIIKMSSENKINSKNSWSLHLIDHIDDILSGKRHDDEPADSAAATDTYNFQKASCTLDASVKIYSYRVDDTWNSSFKVLENLTRGDEHDGGGGGDDDDDDDRAERRTTSKKLTVANTIETNLKHINMKSVDLEFQVDPLFQKMSQAFDEGGAKGMLLVNLSVHNGCKIVLDSSNVKAASNTPADGHAAAADDGADDKLPRKMINISGLTKRLRASATVVESFDICPKLDHFYDQLKTMNNEYFDKKISVPRLDLAASSHNRRLTLLSQGLITPRKTPLKPPANAEEDANPLENTSTLDIDQPDFGMGGNDGDDEMGQDDNDGAGFETYADDATQQPSGRSQHDDNDKDAIEKTEPEEPVVVAKPLNFDDDNETSYLLESALMRSVNAEQMDEYSFFDAKTLKNWAGPQHWKVKLPGIRVKKSAVVGRAADKQGGDDDDGGGGPKKPKTSRTTTPGKLQWSLTPTQVTQALKKPRQAASLEISPSILKRNESKAAQLVHPVDMHMKVERFYQLFTRPRSNVMFASMMAAAPRKALHHSFSVNNQPNLHTNHDDDNGVADFGGADYLHDDEDFQVSGLIQPDRIVDKVDIQYERFAKRVDVKKLKESIWGTLPFQDAAMDDLTRATTDLAIQSKVSFEELVQDVAPKVPPNVTVSFYFICMLHLANDKGLELVGQDDMRDFQILHDPSVPR</sequence>
<feature type="region of interest" description="Disordered" evidence="12">
    <location>
        <begin position="77"/>
        <end position="102"/>
    </location>
</feature>
<comment type="function">
    <text evidence="11">Regulatory subunit of the condensin complex, a complex required for conversion of interphase chromatin into mitotic-like condense chromosomes.</text>
</comment>
<dbReference type="GO" id="GO:0051301">
    <property type="term" value="P:cell division"/>
    <property type="evidence" value="ECO:0007669"/>
    <property type="project" value="UniProtKB-KW"/>
</dbReference>